<dbReference type="Pfam" id="PF14392">
    <property type="entry name" value="zf-CCHC_4"/>
    <property type="match status" value="1"/>
</dbReference>
<dbReference type="EMBL" id="OX459120">
    <property type="protein sequence ID" value="CAI9099404.1"/>
    <property type="molecule type" value="Genomic_DNA"/>
</dbReference>
<evidence type="ECO:0000313" key="3">
    <source>
        <dbReference type="EMBL" id="CAI9099404.1"/>
    </source>
</evidence>
<sequence>MLEVEFNDQPLTLYFQFEKLPIMYFFCGRICHVTKECDERLLKGIGLNKEDRWGTWLIFEDNQKSTPAASRLKPSLEQRFQLEHSNPDPETATISDQITPISPQIRSNLTTQSQQPTLNVTAPNLTQKDPQPNPDSQLPISQAENMISKHMQIDLPPTNTPNPKTSEKKCLNNLVPTTPNSPQPTTSKPAQTQEPPPQNQSPITVNPNQENITPNRPNRQINIPNTPPLPRNHTGSTRKLPLRTNPASPLPKRKLFNPNEPVSKENLPPLLPTPKKLKPLPQAEQAKSSKTKSTPQKGEALEACMLDDLGHDGSMYTWFRNRKFPDTIKVRLDGACGNDLWRQRFPETEVLHLFSHLSNHLPILVVQQPCHGHWRKQKKKRRFRFESCWIRRSNIEEAIKNSWTNEDNDLLGKISNYAIGLVNWEKNYPKANRKEIENLRTKVESMQKEY</sequence>
<name>A0AAV1CUU0_OLDCO</name>
<gene>
    <name evidence="3" type="ORF">OLC1_LOCUS9436</name>
</gene>
<reference evidence="3" key="1">
    <citation type="submission" date="2023-03" db="EMBL/GenBank/DDBJ databases">
        <authorList>
            <person name="Julca I."/>
        </authorList>
    </citation>
    <scope>NUCLEOTIDE SEQUENCE</scope>
</reference>
<evidence type="ECO:0000259" key="2">
    <source>
        <dbReference type="Pfam" id="PF14392"/>
    </source>
</evidence>
<dbReference type="PANTHER" id="PTHR33710:SF77">
    <property type="entry name" value="DNASE I-LIKE SUPERFAMILY PROTEIN"/>
    <property type="match status" value="1"/>
</dbReference>
<feature type="compositionally biased region" description="Polar residues" evidence="1">
    <location>
        <begin position="285"/>
        <end position="296"/>
    </location>
</feature>
<protein>
    <submittedName>
        <fullName evidence="3">OLC1v1036219C1</fullName>
    </submittedName>
</protein>
<accession>A0AAV1CUU0</accession>
<feature type="compositionally biased region" description="Polar residues" evidence="1">
    <location>
        <begin position="200"/>
        <end position="210"/>
    </location>
</feature>
<feature type="domain" description="Zinc knuckle CX2CX4HX4C" evidence="2">
    <location>
        <begin position="11"/>
        <end position="38"/>
    </location>
</feature>
<proteinExistence type="predicted"/>
<evidence type="ECO:0000313" key="4">
    <source>
        <dbReference type="Proteomes" id="UP001161247"/>
    </source>
</evidence>
<evidence type="ECO:0000256" key="1">
    <source>
        <dbReference type="SAM" id="MobiDB-lite"/>
    </source>
</evidence>
<dbReference type="Proteomes" id="UP001161247">
    <property type="component" value="Chromosome 3"/>
</dbReference>
<organism evidence="3 4">
    <name type="scientific">Oldenlandia corymbosa var. corymbosa</name>
    <dbReference type="NCBI Taxonomy" id="529605"/>
    <lineage>
        <taxon>Eukaryota</taxon>
        <taxon>Viridiplantae</taxon>
        <taxon>Streptophyta</taxon>
        <taxon>Embryophyta</taxon>
        <taxon>Tracheophyta</taxon>
        <taxon>Spermatophyta</taxon>
        <taxon>Magnoliopsida</taxon>
        <taxon>eudicotyledons</taxon>
        <taxon>Gunneridae</taxon>
        <taxon>Pentapetalae</taxon>
        <taxon>asterids</taxon>
        <taxon>lamiids</taxon>
        <taxon>Gentianales</taxon>
        <taxon>Rubiaceae</taxon>
        <taxon>Rubioideae</taxon>
        <taxon>Spermacoceae</taxon>
        <taxon>Hedyotis-Oldenlandia complex</taxon>
        <taxon>Oldenlandia</taxon>
    </lineage>
</organism>
<dbReference type="InterPro" id="IPR025836">
    <property type="entry name" value="Zn_knuckle_CX2CX4HX4C"/>
</dbReference>
<keyword evidence="4" id="KW-1185">Reference proteome</keyword>
<dbReference type="PANTHER" id="PTHR33710">
    <property type="entry name" value="BNAC02G09200D PROTEIN"/>
    <property type="match status" value="1"/>
</dbReference>
<feature type="compositionally biased region" description="Low complexity" evidence="1">
    <location>
        <begin position="211"/>
        <end position="224"/>
    </location>
</feature>
<feature type="compositionally biased region" description="Low complexity" evidence="1">
    <location>
        <begin position="176"/>
        <end position="189"/>
    </location>
</feature>
<feature type="region of interest" description="Disordered" evidence="1">
    <location>
        <begin position="153"/>
        <end position="298"/>
    </location>
</feature>
<dbReference type="AlphaFoldDB" id="A0AAV1CUU0"/>